<evidence type="ECO:0000256" key="3">
    <source>
        <dbReference type="ARBA" id="ARBA00019387"/>
    </source>
</evidence>
<keyword evidence="4" id="KW-0677">Repeat</keyword>
<evidence type="ECO:0000256" key="6">
    <source>
        <dbReference type="ARBA" id="ARBA00023273"/>
    </source>
</evidence>
<evidence type="ECO:0000256" key="5">
    <source>
        <dbReference type="ARBA" id="ARBA00022803"/>
    </source>
</evidence>
<evidence type="ECO:0000256" key="1">
    <source>
        <dbReference type="ARBA" id="ARBA00004138"/>
    </source>
</evidence>
<evidence type="ECO:0000313" key="9">
    <source>
        <dbReference type="Ensembl" id="ENSCCRP00000086244.2"/>
    </source>
</evidence>
<reference evidence="9" key="1">
    <citation type="submission" date="2025-08" db="UniProtKB">
        <authorList>
            <consortium name="Ensembl"/>
        </authorList>
    </citation>
    <scope>IDENTIFICATION</scope>
</reference>
<dbReference type="FunFam" id="1.25.40.10:FF:000588">
    <property type="entry name" value="Intraflagellar transport protein 56"/>
    <property type="match status" value="1"/>
</dbReference>
<dbReference type="Proteomes" id="UP001108240">
    <property type="component" value="Unplaced"/>
</dbReference>
<dbReference type="PANTHER" id="PTHR14781:SF0">
    <property type="entry name" value="INTRAFLAGELLAR TRANSPORT PROTEIN 56"/>
    <property type="match status" value="1"/>
</dbReference>
<dbReference type="SUPFAM" id="SSF48452">
    <property type="entry name" value="TPR-like"/>
    <property type="match status" value="1"/>
</dbReference>
<feature type="region of interest" description="Disordered" evidence="8">
    <location>
        <begin position="1"/>
        <end position="23"/>
    </location>
</feature>
<dbReference type="GO" id="GO:0035720">
    <property type="term" value="P:intraciliary anterograde transport"/>
    <property type="evidence" value="ECO:0007669"/>
    <property type="project" value="TreeGrafter"/>
</dbReference>
<name>A0A8C1HZK5_CYPCA</name>
<dbReference type="Ensembl" id="ENSCCRT00000093697.2">
    <property type="protein sequence ID" value="ENSCCRP00000086244.2"/>
    <property type="gene ID" value="ENSCCRG00000046966.2"/>
</dbReference>
<sequence length="443" mass="50844">MKPAVGGEASTSSNEKKRKNKSKRIPRLEDYLNQRDYLGALTLLEFQRNGGVSVEHADLWIGFCAFHLGDHKRAMEEYKALTLRPECPVDVWVYLGCSLFFLGLYKEAEEAVVLISLINLFFSFLTLQTELKNLMDISSSSFQFAKELIQHNLVVFRGGEGALQVLPPLIDVISEARLNLVIYYFRQDDIQEAYKLIKDLEPTTPQEYILKGVVNAALGQDIGSRDHLKIAQQFFQLVGGSASECDTIPGRQCMASCFFLLKQFEDVLIYLNSVKSYFYNDDAFNFNYAQAKAALGNYREAEEVFLLIQNEKIKNDYVYLSWLARCYIMNQKARQAWELYLRLETSSDPFSLLQLIANDCYKMGQFYYAAKAFDALERLDQNPEYWEGKRGACVGIFQLILAGRESRETLKEVLPMLKSTGNPQVEYIIRIMKKWAKDNRVAL</sequence>
<evidence type="ECO:0000256" key="7">
    <source>
        <dbReference type="ARBA" id="ARBA00032501"/>
    </source>
</evidence>
<dbReference type="InterPro" id="IPR030511">
    <property type="entry name" value="TTC26"/>
</dbReference>
<keyword evidence="10" id="KW-1185">Reference proteome</keyword>
<reference evidence="9" key="2">
    <citation type="submission" date="2025-09" db="UniProtKB">
        <authorList>
            <consortium name="Ensembl"/>
        </authorList>
    </citation>
    <scope>IDENTIFICATION</scope>
</reference>
<evidence type="ECO:0000256" key="2">
    <source>
        <dbReference type="ARBA" id="ARBA00007834"/>
    </source>
</evidence>
<proteinExistence type="inferred from homology"/>
<accession>A0A8C1HZK5</accession>
<dbReference type="GO" id="GO:0036064">
    <property type="term" value="C:ciliary basal body"/>
    <property type="evidence" value="ECO:0007669"/>
    <property type="project" value="TreeGrafter"/>
</dbReference>
<comment type="subcellular location">
    <subcellularLocation>
        <location evidence="1">Cell projection</location>
        <location evidence="1">Cilium</location>
    </subcellularLocation>
</comment>
<dbReference type="InterPro" id="IPR011990">
    <property type="entry name" value="TPR-like_helical_dom_sf"/>
</dbReference>
<evidence type="ECO:0000256" key="4">
    <source>
        <dbReference type="ARBA" id="ARBA00022737"/>
    </source>
</evidence>
<evidence type="ECO:0000313" key="10">
    <source>
        <dbReference type="Proteomes" id="UP001108240"/>
    </source>
</evidence>
<dbReference type="PANTHER" id="PTHR14781">
    <property type="entry name" value="INTRAFLAGELLAR TRANSPORT PROTEIN 56"/>
    <property type="match status" value="1"/>
</dbReference>
<dbReference type="AlphaFoldDB" id="A0A8C1HZK5"/>
<organism evidence="9 10">
    <name type="scientific">Cyprinus carpio carpio</name>
    <dbReference type="NCBI Taxonomy" id="630221"/>
    <lineage>
        <taxon>Eukaryota</taxon>
        <taxon>Metazoa</taxon>
        <taxon>Chordata</taxon>
        <taxon>Craniata</taxon>
        <taxon>Vertebrata</taxon>
        <taxon>Euteleostomi</taxon>
        <taxon>Actinopterygii</taxon>
        <taxon>Neopterygii</taxon>
        <taxon>Teleostei</taxon>
        <taxon>Ostariophysi</taxon>
        <taxon>Cypriniformes</taxon>
        <taxon>Cyprinidae</taxon>
        <taxon>Cyprininae</taxon>
        <taxon>Cyprinus</taxon>
    </lineage>
</organism>
<keyword evidence="6" id="KW-0966">Cell projection</keyword>
<dbReference type="GeneTree" id="ENSGT00390000000159"/>
<dbReference type="GO" id="GO:0097546">
    <property type="term" value="C:ciliary base"/>
    <property type="evidence" value="ECO:0007669"/>
    <property type="project" value="TreeGrafter"/>
</dbReference>
<evidence type="ECO:0000256" key="8">
    <source>
        <dbReference type="SAM" id="MobiDB-lite"/>
    </source>
</evidence>
<protein>
    <recommendedName>
        <fullName evidence="3">Intraflagellar transport protein 56</fullName>
    </recommendedName>
    <alternativeName>
        <fullName evidence="7">Tetratricopeptide repeat protein 26</fullName>
    </alternativeName>
</protein>
<dbReference type="GO" id="GO:0035735">
    <property type="term" value="P:intraciliary transport involved in cilium assembly"/>
    <property type="evidence" value="ECO:0007669"/>
    <property type="project" value="TreeGrafter"/>
</dbReference>
<dbReference type="Gene3D" id="1.25.40.10">
    <property type="entry name" value="Tetratricopeptide repeat domain"/>
    <property type="match status" value="2"/>
</dbReference>
<comment type="similarity">
    <text evidence="2">Belongs to the IFT56 family.</text>
</comment>
<dbReference type="GO" id="GO:0120170">
    <property type="term" value="F:intraciliary transport particle B binding"/>
    <property type="evidence" value="ECO:0007669"/>
    <property type="project" value="TreeGrafter"/>
</dbReference>
<keyword evidence="5" id="KW-0802">TPR repeat</keyword>
<dbReference type="GO" id="GO:0030992">
    <property type="term" value="C:intraciliary transport particle B"/>
    <property type="evidence" value="ECO:0007669"/>
    <property type="project" value="TreeGrafter"/>
</dbReference>